<name>A0A0E3LTV5_METMZ</name>
<dbReference type="Proteomes" id="UP000033097">
    <property type="component" value="Chromosome"/>
</dbReference>
<accession>A0A0E3LTV5</accession>
<keyword evidence="1" id="KW-0472">Membrane</keyword>
<dbReference type="KEGG" id="mmj:MSMAS_0985"/>
<evidence type="ECO:0000256" key="1">
    <source>
        <dbReference type="SAM" id="Phobius"/>
    </source>
</evidence>
<dbReference type="STRING" id="213585.MSMAS_0985"/>
<dbReference type="HOGENOM" id="CLU_074507_0_0_2"/>
<dbReference type="RefSeq" id="WP_011032269.1">
    <property type="nucleotide sequence ID" value="NZ_CP009512.1"/>
</dbReference>
<feature type="transmembrane region" description="Helical" evidence="1">
    <location>
        <begin position="12"/>
        <end position="30"/>
    </location>
</feature>
<dbReference type="AlphaFoldDB" id="A0A0E3LTV5"/>
<keyword evidence="1" id="KW-0812">Transmembrane</keyword>
<dbReference type="GeneID" id="24838614"/>
<dbReference type="PATRIC" id="fig|213585.10.peg.1219"/>
<keyword evidence="1" id="KW-1133">Transmembrane helix</keyword>
<evidence type="ECO:0000313" key="3">
    <source>
        <dbReference type="Proteomes" id="UP000033097"/>
    </source>
</evidence>
<dbReference type="EMBL" id="CP009512">
    <property type="protein sequence ID" value="AKB64181.1"/>
    <property type="molecule type" value="Genomic_DNA"/>
</dbReference>
<proteinExistence type="predicted"/>
<organism evidence="2 3">
    <name type="scientific">Methanosarcina mazei S-6</name>
    <dbReference type="NCBI Taxonomy" id="213585"/>
    <lineage>
        <taxon>Archaea</taxon>
        <taxon>Methanobacteriati</taxon>
        <taxon>Methanobacteriota</taxon>
        <taxon>Stenosarchaea group</taxon>
        <taxon>Methanomicrobia</taxon>
        <taxon>Methanosarcinales</taxon>
        <taxon>Methanosarcinaceae</taxon>
        <taxon>Methanosarcina</taxon>
    </lineage>
</organism>
<gene>
    <name evidence="2" type="ORF">MSMAS_0985</name>
</gene>
<protein>
    <submittedName>
        <fullName evidence="2">Uncharacterized protein</fullName>
    </submittedName>
</protein>
<evidence type="ECO:0000313" key="2">
    <source>
        <dbReference type="EMBL" id="AKB64181.1"/>
    </source>
</evidence>
<reference evidence="2 3" key="1">
    <citation type="submission" date="2014-07" db="EMBL/GenBank/DDBJ databases">
        <title>Methanogenic archaea and the global carbon cycle.</title>
        <authorList>
            <person name="Henriksen J.R."/>
            <person name="Luke J."/>
            <person name="Reinhart S."/>
            <person name="Benedict M.N."/>
            <person name="Youngblut N.D."/>
            <person name="Metcalf M.E."/>
            <person name="Whitaker R.J."/>
            <person name="Metcalf W.W."/>
        </authorList>
    </citation>
    <scope>NUCLEOTIDE SEQUENCE [LARGE SCALE GENOMIC DNA]</scope>
    <source>
        <strain evidence="2 3">S-6</strain>
    </source>
</reference>
<sequence>MDLITIYETNFTIFIGIFVTLAVMGTTTLYDRYESKGGASFDLMKIKLFSNQNQQTAAFGSKSLKQFSDYSKKFSSLILNKSISGQEKSSSMKKKSTSIRSNSNNNSFERVEKILFKAKDAVQNLFVNLRSKTLSLSSALPRRSSKDKEKFVSLSDTQKADLNFSAADKANTLDKVVESKKDELDFDDDLLTKMSTSDTLTVSSPELKTVEPSLGGMSLDLDASFDTDFKLDENEFAIKVDGLDDEPDENNFKFSGNTEEIKFGDESDNFLASLKKDIIIKKEKTINFMDNMQGENLDLKLMKSDLECVLKDLKKYRQYSHRN</sequence>